<dbReference type="InterPro" id="IPR007083">
    <property type="entry name" value="RNA_pol_Rpb1_4"/>
</dbReference>
<evidence type="ECO:0000256" key="2">
    <source>
        <dbReference type="ARBA" id="ARBA00022478"/>
    </source>
</evidence>
<dbReference type="InterPro" id="IPR045867">
    <property type="entry name" value="DNA-dir_RpoC_beta_prime"/>
</dbReference>
<feature type="binding site" evidence="10">
    <location>
        <position position="480"/>
    </location>
    <ligand>
        <name>Mg(2+)</name>
        <dbReference type="ChEBI" id="CHEBI:18420"/>
    </ligand>
</feature>
<dbReference type="InterPro" id="IPR012754">
    <property type="entry name" value="DNA-dir_RpoC_beta_prime_bact"/>
</dbReference>
<evidence type="ECO:0000256" key="3">
    <source>
        <dbReference type="ARBA" id="ARBA00022679"/>
    </source>
</evidence>
<dbReference type="InterPro" id="IPR044893">
    <property type="entry name" value="RNA_pol_Rpb1_clamp_domain"/>
</dbReference>
<dbReference type="GO" id="GO:0000287">
    <property type="term" value="F:magnesium ion binding"/>
    <property type="evidence" value="ECO:0007669"/>
    <property type="project" value="UniProtKB-UniRule"/>
</dbReference>
<dbReference type="Pfam" id="PF04997">
    <property type="entry name" value="RNA_pol_Rpb1_1"/>
    <property type="match status" value="1"/>
</dbReference>
<keyword evidence="2 10" id="KW-0240">DNA-directed RNA polymerase</keyword>
<dbReference type="SUPFAM" id="SSF64484">
    <property type="entry name" value="beta and beta-prime subunits of DNA dependent RNA-polymerase"/>
    <property type="match status" value="1"/>
</dbReference>
<dbReference type="Pfam" id="PF04983">
    <property type="entry name" value="RNA_pol_Rpb1_3"/>
    <property type="match status" value="1"/>
</dbReference>
<dbReference type="InterPro" id="IPR000722">
    <property type="entry name" value="RNA_pol_asu"/>
</dbReference>
<feature type="binding site" evidence="10">
    <location>
        <position position="105"/>
    </location>
    <ligand>
        <name>Zn(2+)</name>
        <dbReference type="ChEBI" id="CHEBI:29105"/>
        <label>1</label>
    </ligand>
</feature>
<evidence type="ECO:0000256" key="5">
    <source>
        <dbReference type="ARBA" id="ARBA00022723"/>
    </source>
</evidence>
<comment type="cofactor">
    <cofactor evidence="10">
        <name>Mg(2+)</name>
        <dbReference type="ChEBI" id="CHEBI:18420"/>
    </cofactor>
    <text evidence="10">Binds 1 Mg(2+) ion per subunit.</text>
</comment>
<dbReference type="Pfam" id="PF05000">
    <property type="entry name" value="RNA_pol_Rpb1_4"/>
    <property type="match status" value="1"/>
</dbReference>
<dbReference type="InterPro" id="IPR007080">
    <property type="entry name" value="RNA_pol_Rpb1_1"/>
</dbReference>
<feature type="binding site" evidence="10">
    <location>
        <position position="926"/>
    </location>
    <ligand>
        <name>Zn(2+)</name>
        <dbReference type="ChEBI" id="CHEBI:29105"/>
        <label>2</label>
    </ligand>
</feature>
<keyword evidence="3 10" id="KW-0808">Transferase</keyword>
<comment type="similarity">
    <text evidence="1 10 11">Belongs to the RNA polymerase beta' chain family.</text>
</comment>
<dbReference type="Gene3D" id="1.10.274.100">
    <property type="entry name" value="RNA polymerase Rpb1, domain 3"/>
    <property type="match status" value="2"/>
</dbReference>
<evidence type="ECO:0000256" key="8">
    <source>
        <dbReference type="ARBA" id="ARBA00023163"/>
    </source>
</evidence>
<evidence type="ECO:0000256" key="7">
    <source>
        <dbReference type="ARBA" id="ARBA00022842"/>
    </source>
</evidence>
<dbReference type="EC" id="2.7.7.6" evidence="10"/>
<keyword evidence="7 10" id="KW-0460">Magnesium</keyword>
<evidence type="ECO:0000256" key="4">
    <source>
        <dbReference type="ARBA" id="ARBA00022695"/>
    </source>
</evidence>
<evidence type="ECO:0000256" key="9">
    <source>
        <dbReference type="ARBA" id="ARBA00048552"/>
    </source>
</evidence>
<feature type="binding site" evidence="10">
    <location>
        <position position="102"/>
    </location>
    <ligand>
        <name>Zn(2+)</name>
        <dbReference type="ChEBI" id="CHEBI:29105"/>
        <label>1</label>
    </ligand>
</feature>
<reference evidence="13 14" key="1">
    <citation type="journal article" date="2019" name="Nat. Microbiol.">
        <title>Mediterranean grassland soil C-N compound turnover is dependent on rainfall and depth, and is mediated by genomically divergent microorganisms.</title>
        <authorList>
            <person name="Diamond S."/>
            <person name="Andeer P.F."/>
            <person name="Li Z."/>
            <person name="Crits-Christoph A."/>
            <person name="Burstein D."/>
            <person name="Anantharaman K."/>
            <person name="Lane K.R."/>
            <person name="Thomas B.C."/>
            <person name="Pan C."/>
            <person name="Northen T.R."/>
            <person name="Banfield J.F."/>
        </authorList>
    </citation>
    <scope>NUCLEOTIDE SEQUENCE [LARGE SCALE GENOMIC DNA]</scope>
    <source>
        <strain evidence="13">WS_8</strain>
    </source>
</reference>
<dbReference type="FunFam" id="4.10.860.120:FF:000001">
    <property type="entry name" value="DNA-directed RNA polymerase subunit beta"/>
    <property type="match status" value="1"/>
</dbReference>
<feature type="binding site" evidence="10">
    <location>
        <position position="916"/>
    </location>
    <ligand>
        <name>Zn(2+)</name>
        <dbReference type="ChEBI" id="CHEBI:29105"/>
        <label>2</label>
    </ligand>
</feature>
<dbReference type="Gene3D" id="2.40.40.20">
    <property type="match status" value="1"/>
</dbReference>
<accession>A0A538TX65</accession>
<feature type="binding site" evidence="10">
    <location>
        <position position="87"/>
    </location>
    <ligand>
        <name>Zn(2+)</name>
        <dbReference type="ChEBI" id="CHEBI:29105"/>
        <label>1</label>
    </ligand>
</feature>
<comment type="cofactor">
    <cofactor evidence="10">
        <name>Zn(2+)</name>
        <dbReference type="ChEBI" id="CHEBI:29105"/>
    </cofactor>
    <text evidence="10">Binds 2 Zn(2+) ions per subunit.</text>
</comment>
<evidence type="ECO:0000256" key="10">
    <source>
        <dbReference type="HAMAP-Rule" id="MF_01322"/>
    </source>
</evidence>
<gene>
    <name evidence="10 13" type="primary">rpoC</name>
    <name evidence="13" type="ORF">E6K78_01730</name>
</gene>
<keyword evidence="6 10" id="KW-0862">Zinc</keyword>
<dbReference type="InterPro" id="IPR006592">
    <property type="entry name" value="RNA_pol_N"/>
</dbReference>
<dbReference type="Gene3D" id="2.40.50.100">
    <property type="match status" value="3"/>
</dbReference>
<keyword evidence="5 10" id="KW-0479">Metal-binding</keyword>
<evidence type="ECO:0000256" key="11">
    <source>
        <dbReference type="RuleBase" id="RU004279"/>
    </source>
</evidence>
<dbReference type="Gene3D" id="1.10.132.30">
    <property type="match status" value="1"/>
</dbReference>
<dbReference type="InterPro" id="IPR038120">
    <property type="entry name" value="Rpb1_funnel_sf"/>
</dbReference>
<dbReference type="GO" id="GO:0003677">
    <property type="term" value="F:DNA binding"/>
    <property type="evidence" value="ECO:0007669"/>
    <property type="project" value="UniProtKB-UniRule"/>
</dbReference>
<dbReference type="GO" id="GO:0000428">
    <property type="term" value="C:DNA-directed RNA polymerase complex"/>
    <property type="evidence" value="ECO:0007669"/>
    <property type="project" value="UniProtKB-KW"/>
</dbReference>
<organism evidence="13 14">
    <name type="scientific">Eiseniibacteriota bacterium</name>
    <dbReference type="NCBI Taxonomy" id="2212470"/>
    <lineage>
        <taxon>Bacteria</taxon>
        <taxon>Candidatus Eiseniibacteriota</taxon>
    </lineage>
</organism>
<dbReference type="Gene3D" id="1.10.150.390">
    <property type="match status" value="1"/>
</dbReference>
<feature type="binding site" evidence="10">
    <location>
        <position position="89"/>
    </location>
    <ligand>
        <name>Zn(2+)</name>
        <dbReference type="ChEBI" id="CHEBI:29105"/>
        <label>1</label>
    </ligand>
</feature>
<dbReference type="Pfam" id="PF00623">
    <property type="entry name" value="RNA_pol_Rpb1_2"/>
    <property type="match status" value="2"/>
</dbReference>
<dbReference type="InterPro" id="IPR007066">
    <property type="entry name" value="RNA_pol_Rpb1_3"/>
</dbReference>
<dbReference type="Gene3D" id="1.10.40.90">
    <property type="match status" value="1"/>
</dbReference>
<dbReference type="CDD" id="cd02655">
    <property type="entry name" value="RNAP_beta'_C"/>
    <property type="match status" value="1"/>
</dbReference>
<feature type="binding site" evidence="10">
    <location>
        <position position="839"/>
    </location>
    <ligand>
        <name>Zn(2+)</name>
        <dbReference type="ChEBI" id="CHEBI:29105"/>
        <label>2</label>
    </ligand>
</feature>
<keyword evidence="8 10" id="KW-0804">Transcription</keyword>
<comment type="function">
    <text evidence="10 11">DNA-dependent RNA polymerase catalyzes the transcription of DNA into RNA using the four ribonucleoside triphosphates as substrates.</text>
</comment>
<evidence type="ECO:0000313" key="14">
    <source>
        <dbReference type="Proteomes" id="UP000316609"/>
    </source>
</evidence>
<dbReference type="PANTHER" id="PTHR19376">
    <property type="entry name" value="DNA-DIRECTED RNA POLYMERASE"/>
    <property type="match status" value="1"/>
</dbReference>
<feature type="binding site" evidence="10">
    <location>
        <position position="478"/>
    </location>
    <ligand>
        <name>Mg(2+)</name>
        <dbReference type="ChEBI" id="CHEBI:18420"/>
    </ligand>
</feature>
<name>A0A538TX65_UNCEI</name>
<feature type="binding site" evidence="10">
    <location>
        <position position="923"/>
    </location>
    <ligand>
        <name>Zn(2+)</name>
        <dbReference type="ChEBI" id="CHEBI:29105"/>
        <label>2</label>
    </ligand>
</feature>
<dbReference type="Gene3D" id="4.10.860.120">
    <property type="entry name" value="RNA polymerase II, clamp domain"/>
    <property type="match status" value="1"/>
</dbReference>
<dbReference type="InterPro" id="IPR042102">
    <property type="entry name" value="RNA_pol_Rpb1_3_sf"/>
</dbReference>
<dbReference type="GO" id="GO:0008270">
    <property type="term" value="F:zinc ion binding"/>
    <property type="evidence" value="ECO:0007669"/>
    <property type="project" value="UniProtKB-UniRule"/>
</dbReference>
<dbReference type="EMBL" id="VBOY01000013">
    <property type="protein sequence ID" value="TMQ68225.1"/>
    <property type="molecule type" value="Genomic_DNA"/>
</dbReference>
<proteinExistence type="inferred from homology"/>
<comment type="caution">
    <text evidence="13">The sequence shown here is derived from an EMBL/GenBank/DDBJ whole genome shotgun (WGS) entry which is preliminary data.</text>
</comment>
<dbReference type="Pfam" id="PF04998">
    <property type="entry name" value="RNA_pol_Rpb1_5"/>
    <property type="match status" value="1"/>
</dbReference>
<dbReference type="GO" id="GO:0003899">
    <property type="term" value="F:DNA-directed RNA polymerase activity"/>
    <property type="evidence" value="ECO:0007669"/>
    <property type="project" value="UniProtKB-UniRule"/>
</dbReference>
<comment type="subunit">
    <text evidence="10">The RNAP catalytic core consists of 2 alpha, 1 beta, 1 beta' and 1 omega subunit. When a sigma factor is associated with the core the holoenzyme is formed, which can initiate transcription.</text>
</comment>
<evidence type="ECO:0000256" key="1">
    <source>
        <dbReference type="ARBA" id="ARBA00006460"/>
    </source>
</evidence>
<evidence type="ECO:0000313" key="13">
    <source>
        <dbReference type="EMBL" id="TMQ68225.1"/>
    </source>
</evidence>
<dbReference type="SMART" id="SM00663">
    <property type="entry name" value="RPOLA_N"/>
    <property type="match status" value="1"/>
</dbReference>
<dbReference type="HAMAP" id="MF_01322">
    <property type="entry name" value="RNApol_bact_RpoC"/>
    <property type="match status" value="1"/>
</dbReference>
<dbReference type="Gene3D" id="1.10.1790.20">
    <property type="match status" value="1"/>
</dbReference>
<dbReference type="GO" id="GO:0006351">
    <property type="term" value="P:DNA-templated transcription"/>
    <property type="evidence" value="ECO:0007669"/>
    <property type="project" value="UniProtKB-UniRule"/>
</dbReference>
<keyword evidence="4 10" id="KW-0548">Nucleotidyltransferase</keyword>
<evidence type="ECO:0000256" key="6">
    <source>
        <dbReference type="ARBA" id="ARBA00022833"/>
    </source>
</evidence>
<dbReference type="Proteomes" id="UP000316609">
    <property type="component" value="Unassembled WGS sequence"/>
</dbReference>
<evidence type="ECO:0000259" key="12">
    <source>
        <dbReference type="SMART" id="SM00663"/>
    </source>
</evidence>
<protein>
    <recommendedName>
        <fullName evidence="10">DNA-directed RNA polymerase subunit beta'</fullName>
        <shortName evidence="10">RNAP subunit beta'</shortName>
        <ecNumber evidence="10">2.7.7.6</ecNumber>
    </recommendedName>
    <alternativeName>
        <fullName evidence="10">RNA polymerase subunit beta'</fullName>
    </alternativeName>
    <alternativeName>
        <fullName evidence="10">Transcriptase subunit beta'</fullName>
    </alternativeName>
</protein>
<sequence length="1404" mass="156272">MIQETELQSPLSVAAGKLGLSRLEEHEQRRRAAFNSIRIRLASPDVIRSWSHGEVTKPETINYRSFKPEKDGLFCEKIFGPVKDWECNCGKYKRIRYRGVICDRCGVEVTQAKVRRERLGHIELAVPVSHIWFFKGVPSRIGHLLDMSIRDLERILYYESYVVIDPGKTGFKKREIITEDQFNEVMEEQPESGLKAKMGGEAIRDLLQELDLEELQADLRARAKIETSVQRKKETLKRLRIVEAFRHSGNRPEWMILETVPVLPPDLRPLVPLEGGRFATSDLNDLYRRVINRNNRLKKLMDIKAPEVILRNEKRMLQEAVDALFDNGRRSRAVRGQGNRPLKSLSDMLKGKQGRFRQNLLGKRVDYSGRSVIVVGPELKLNQCGLPKNMALELFKPFIIRKLEDRGYVQTVKSAKRLVEREKPEVWDILGEIIENHPVLLNRAPTLHRLGIQGFEPVLVEGKAIRIHPLVCQAFNADFDGDQMAVHVPLSFEAQIETSLLMLSSHNILSPAHGRPLATPNQDIVLGCHYLTKLRGETPNPRLAAAGVTLAPEDPRRLRAFHSAAEVSAAFDAGEISLHGRIALRQEGAELGKGAAKSGYAVTSVGRVLFNEVVPRDLGFINETMDKKRLENLVGDCYSQLGPEVTSDLLDELKNLGFKYATQAGFTVGVDDVRIPPEKHEIIARALGEVDQINLNYRRGVITEGERYNKVINTWTLATTEVEEITFEGLSKDREGFNPIYMMADSGSRGNREQVRQLAGMRGLMAKPQKKITGGLGEIIESPVMHNFKEGLTVLEYFISTHGARKGLADTALKTADAGYLTRRLVDVAQDVIINEDDCGTIRGLSVGALKDGEDIIEPLADRVLGRVAAEDVMHPISNEVIVEAGTLVDEAIAAHVEEAARSGLDKIKIRSVLTCDSRRGVCAKCYGRNLATGRPVDLGEAVGVIAAQSIGEPGTQLTLRTFHIGGVAGRIVEESRTVAKEAGTVRYMTLDVVDYQEGVRVCVGHNGEIELLDSSDRVRQRFTVPYGAHLFVSDGQPVESEQLLFEWDLYNKPVVTEKSGRVRFVDVKEKVTVRDEVDDTTGLKLLVIMEDRNKELQPAIDIVSDGGTKLAHYPLPTGARLEVRDGQSVVAGDVLVRIRREAGKVRDITGGLPRVAELFEARRPKDAAIVAEIDGRVEFGGVSRGLRKLIIHGEGGEQQEVPVPQGRHLYVQDGSVVRAGDRLSEGPINPHDVLRIKGIEEVQEYLVNEIQEVYRLQGVRIDDKHIEVIVRQMLQKVRIEDPGDTAFLEGEAVDRLSVLEENERTLKEGQQPATFQPLLLGITKASLSTESFISAASFQETTRVLTEAAIHGKIDNLRGLKENVIIGHLIPAGTGMSGYRRLRLESERQQVAVAEEDEGAKTA</sequence>
<feature type="domain" description="RNA polymerase N-terminal" evidence="12">
    <location>
        <begin position="253"/>
        <end position="532"/>
    </location>
</feature>
<dbReference type="PANTHER" id="PTHR19376:SF54">
    <property type="entry name" value="DNA-DIRECTED RNA POLYMERASE SUBUNIT BETA"/>
    <property type="match status" value="1"/>
</dbReference>
<comment type="catalytic activity">
    <reaction evidence="9 10 11">
        <text>RNA(n) + a ribonucleoside 5'-triphosphate = RNA(n+1) + diphosphate</text>
        <dbReference type="Rhea" id="RHEA:21248"/>
        <dbReference type="Rhea" id="RHEA-COMP:14527"/>
        <dbReference type="Rhea" id="RHEA-COMP:17342"/>
        <dbReference type="ChEBI" id="CHEBI:33019"/>
        <dbReference type="ChEBI" id="CHEBI:61557"/>
        <dbReference type="ChEBI" id="CHEBI:140395"/>
        <dbReference type="EC" id="2.7.7.6"/>
    </reaction>
</comment>
<feature type="binding site" evidence="10">
    <location>
        <position position="482"/>
    </location>
    <ligand>
        <name>Mg(2+)</name>
        <dbReference type="ChEBI" id="CHEBI:18420"/>
    </ligand>
</feature>
<dbReference type="FunFam" id="1.10.150.390:FF:000002">
    <property type="entry name" value="DNA-directed RNA polymerase subunit beta"/>
    <property type="match status" value="1"/>
</dbReference>
<dbReference type="InterPro" id="IPR007081">
    <property type="entry name" value="RNA_pol_Rpb1_5"/>
</dbReference>
<dbReference type="NCBIfam" id="TIGR02386">
    <property type="entry name" value="rpoC_TIGR"/>
    <property type="match status" value="1"/>
</dbReference>
<dbReference type="CDD" id="cd01609">
    <property type="entry name" value="RNAP_beta'_N"/>
    <property type="match status" value="1"/>
</dbReference>